<dbReference type="Gene3D" id="3.30.420.40">
    <property type="match status" value="2"/>
</dbReference>
<comment type="caution">
    <text evidence="1">The sequence shown here is derived from an EMBL/GenBank/DDBJ whole genome shotgun (WGS) entry which is preliminary data.</text>
</comment>
<dbReference type="CDD" id="cd24049">
    <property type="entry name" value="ASKHA_NBD_PilM"/>
    <property type="match status" value="1"/>
</dbReference>
<organism evidence="1 2">
    <name type="scientific">Candidatus Falkowbacteria bacterium CG10_big_fil_rev_8_21_14_0_10_37_14</name>
    <dbReference type="NCBI Taxonomy" id="1974561"/>
    <lineage>
        <taxon>Bacteria</taxon>
        <taxon>Candidatus Falkowiibacteriota</taxon>
    </lineage>
</organism>
<proteinExistence type="predicted"/>
<dbReference type="EMBL" id="PFAM01000012">
    <property type="protein sequence ID" value="PIT96171.1"/>
    <property type="molecule type" value="Genomic_DNA"/>
</dbReference>
<dbReference type="InterPro" id="IPR005883">
    <property type="entry name" value="PilM"/>
</dbReference>
<evidence type="ECO:0000313" key="1">
    <source>
        <dbReference type="EMBL" id="PIT96171.1"/>
    </source>
</evidence>
<reference evidence="2" key="1">
    <citation type="submission" date="2017-09" db="EMBL/GenBank/DDBJ databases">
        <title>Depth-based differentiation of microbial function through sediment-hosted aquifers and enrichment of novel symbionts in the deep terrestrial subsurface.</title>
        <authorList>
            <person name="Probst A.J."/>
            <person name="Ladd B."/>
            <person name="Jarett J.K."/>
            <person name="Geller-Mcgrath D.E."/>
            <person name="Sieber C.M.K."/>
            <person name="Emerson J.B."/>
            <person name="Anantharaman K."/>
            <person name="Thomas B.C."/>
            <person name="Malmstrom R."/>
            <person name="Stieglmeier M."/>
            <person name="Klingl A."/>
            <person name="Woyke T."/>
            <person name="Ryan C.M."/>
            <person name="Banfield J.F."/>
        </authorList>
    </citation>
    <scope>NUCLEOTIDE SEQUENCE [LARGE SCALE GENOMIC DNA]</scope>
</reference>
<dbReference type="PANTHER" id="PTHR32432">
    <property type="entry name" value="CELL DIVISION PROTEIN FTSA-RELATED"/>
    <property type="match status" value="1"/>
</dbReference>
<dbReference type="InterPro" id="IPR050696">
    <property type="entry name" value="FtsA/MreB"/>
</dbReference>
<sequence length="353" mass="38413">MSFLSPSNLSYIGVDIGSSSIKMVELKKVQNKVALVSYGFSDKLASIYPDANRLDIKAVGSVIESIVRKANFSQSRNAISSLPTFTVFSSIINLSSKLSDKDLDSSIIWEAKKVIPLPLQDIVLEWQKIANDVKLSDKTLATNSAGQKVLLIGAPKNLIKSYAYTFKSLGFNLVSLETEILGLIRSLIGSDKSTSMMVQIGASSTNIFVVAGGVPVLSRSIDIGGLAITKAISKNLQMDLEKAEQFKYDLSGQSEKGLPKMIIDTMGPVFNEIKYIMEVYGHKDTNDIQKIILTGGSAMLSGLAESIMELTNINVVVGDPWYRVSYPVELKPILEQVGPRMAVAIGLAMREYD</sequence>
<dbReference type="NCBIfam" id="TIGR01175">
    <property type="entry name" value="pilM"/>
    <property type="match status" value="1"/>
</dbReference>
<dbReference type="Gene3D" id="3.30.1490.300">
    <property type="match status" value="1"/>
</dbReference>
<dbReference type="InterPro" id="IPR043129">
    <property type="entry name" value="ATPase_NBD"/>
</dbReference>
<name>A0A2M6WTV5_9BACT</name>
<dbReference type="Proteomes" id="UP000228533">
    <property type="component" value="Unassembled WGS sequence"/>
</dbReference>
<dbReference type="Pfam" id="PF11104">
    <property type="entry name" value="PilM_2"/>
    <property type="match status" value="1"/>
</dbReference>
<dbReference type="AlphaFoldDB" id="A0A2M6WTV5"/>
<gene>
    <name evidence="1" type="ORF">COT94_01755</name>
</gene>
<dbReference type="PANTHER" id="PTHR32432:SF3">
    <property type="entry name" value="ETHANOLAMINE UTILIZATION PROTEIN EUTJ"/>
    <property type="match status" value="1"/>
</dbReference>
<evidence type="ECO:0000313" key="2">
    <source>
        <dbReference type="Proteomes" id="UP000228533"/>
    </source>
</evidence>
<dbReference type="PIRSF" id="PIRSF019169">
    <property type="entry name" value="PilM"/>
    <property type="match status" value="1"/>
</dbReference>
<dbReference type="SUPFAM" id="SSF53067">
    <property type="entry name" value="Actin-like ATPase domain"/>
    <property type="match status" value="2"/>
</dbReference>
<evidence type="ECO:0008006" key="3">
    <source>
        <dbReference type="Google" id="ProtNLM"/>
    </source>
</evidence>
<protein>
    <recommendedName>
        <fullName evidence="3">SHS2 domain-containing protein</fullName>
    </recommendedName>
</protein>
<accession>A0A2M6WTV5</accession>